<keyword evidence="5" id="KW-1185">Reference proteome</keyword>
<dbReference type="PANTHER" id="PTHR32083:SF48">
    <property type="entry name" value="TRANS-GOLGI NETWORK-LOCALIZED SYP41-INTERACTING PROTEIN 1"/>
    <property type="match status" value="1"/>
</dbReference>
<feature type="coiled-coil region" evidence="2">
    <location>
        <begin position="243"/>
        <end position="298"/>
    </location>
</feature>
<proteinExistence type="predicted"/>
<feature type="coiled-coil region" evidence="2">
    <location>
        <begin position="333"/>
        <end position="433"/>
    </location>
</feature>
<feature type="compositionally biased region" description="Polar residues" evidence="3">
    <location>
        <begin position="204"/>
        <end position="232"/>
    </location>
</feature>
<accession>A0A2V3IYJ7</accession>
<feature type="region of interest" description="Disordered" evidence="3">
    <location>
        <begin position="1031"/>
        <end position="1059"/>
    </location>
</feature>
<feature type="region of interest" description="Disordered" evidence="3">
    <location>
        <begin position="619"/>
        <end position="659"/>
    </location>
</feature>
<reference evidence="4 5" key="1">
    <citation type="journal article" date="2018" name="Mol. Biol. Evol.">
        <title>Analysis of the draft genome of the red seaweed Gracilariopsis chorda provides insights into genome size evolution in Rhodophyta.</title>
        <authorList>
            <person name="Lee J."/>
            <person name="Yang E.C."/>
            <person name="Graf L."/>
            <person name="Yang J.H."/>
            <person name="Qiu H."/>
            <person name="Zel Zion U."/>
            <person name="Chan C.X."/>
            <person name="Stephens T.G."/>
            <person name="Weber A.P.M."/>
            <person name="Boo G.H."/>
            <person name="Boo S.M."/>
            <person name="Kim K.M."/>
            <person name="Shin Y."/>
            <person name="Jung M."/>
            <person name="Lee S.J."/>
            <person name="Yim H.S."/>
            <person name="Lee J.H."/>
            <person name="Bhattacharya D."/>
            <person name="Yoon H.S."/>
        </authorList>
    </citation>
    <scope>NUCLEOTIDE SEQUENCE [LARGE SCALE GENOMIC DNA]</scope>
    <source>
        <strain evidence="4 5">SKKU-2015</strain>
        <tissue evidence="4">Whole body</tissue>
    </source>
</reference>
<dbReference type="OrthoDB" id="49395at2759"/>
<dbReference type="Gene3D" id="1.10.418.10">
    <property type="entry name" value="Calponin-like domain"/>
    <property type="match status" value="1"/>
</dbReference>
<feature type="compositionally biased region" description="Low complexity" evidence="3">
    <location>
        <begin position="740"/>
        <end position="756"/>
    </location>
</feature>
<dbReference type="PANTHER" id="PTHR32083">
    <property type="entry name" value="CILIA AND FLAGELLA-ASSOCIATED PROTEIN 58-RELATED"/>
    <property type="match status" value="1"/>
</dbReference>
<feature type="region of interest" description="Disordered" evidence="3">
    <location>
        <begin position="735"/>
        <end position="763"/>
    </location>
</feature>
<dbReference type="SUPFAM" id="SSF116907">
    <property type="entry name" value="Hook domain"/>
    <property type="match status" value="1"/>
</dbReference>
<dbReference type="Proteomes" id="UP000247409">
    <property type="component" value="Unassembled WGS sequence"/>
</dbReference>
<evidence type="ECO:0000256" key="1">
    <source>
        <dbReference type="ARBA" id="ARBA00023054"/>
    </source>
</evidence>
<dbReference type="AlphaFoldDB" id="A0A2V3IYJ7"/>
<sequence length="1059" mass="117049">MVVTDTVPADISLSPQDAQVASAISAWLSALNLVDADLSFEYATRQCVALCRVFALFAPHLLAERDFFEPTSSAEANLSRHRRYNTRRLAKSLVRYFHICPPDPRTPLTDAPTPRPLIQLRQQAKDTVLSLSEAARTEDVEPLHLMLSLAEVVLSAAVHSEQRETFIKAVLTLSQDHQDALAASICRTTVENAKDTRVLGQISVNDENLSTSRPSSQPNKKSNSLDAQSSPLSAPRGIPLADYKALAAERDNLRRKLAACEFERNKAVELSQGLKSNLEEASDKVRLLESKQEQAQTELVTKAKALNDAKSALRGAHVAAEEVDILRARAASAEQLEASLKRASKRLEEVADMRKMNKDLEAQISALRENEERITKHTEYLESQLTYSNNRSTQFAKLTESLTADIEKKEDEIKTLKSDNSSLKAAVEAANQQLATFLMQSAHTASRDTAMNKPSEDASASVKHPANANIVEQVLPASVHMSEELIKERACDILSQQIGARMGWEDIVECIDGVMDALKDLDAMESDDPSVRSASDIGLERRPSSVAVVHKPRPVSRGSLQSIDTNASYVGSEAESRMSLLPEFTVMDYQERAQKGYDGDEFDYAANHTNVEEIPLDREVPPLMPSSCGKPTISPTTNSNPTSFSTSDASSDPEPADETVNATVPAAFSATVMHATDPSSCERKSSGVGSVKRSPNQPHSPFLAEDIMHSGRQTVQLQYGSRQIRAVRHSSLAQLSTAKRASSLSMSRRSGISSSESRSDTTRTLVLQARNELLSLQNTLDLMRTERQSSRSVGSLVHQLDITRKQLNEAHAKLLESNAECNSLRSEMDLLLKEVDMLSAYKEHKEEEEAKVLEEKERMIEHLRSNLKVREEELSNAKKELKAAAEKVRALEHSRKTLEDSLRAAKVVERAQEVEIARLNAKLETSEGVVAKLQDVMKRADGLQKEISKERENRLNGIAEAVKREQRIAEEARQEARRVAKNHSTMLEDVRASAIAAARGSMKGNQDRTPRKGTRFAGFWRRLLHLDRFNNDVSTSPTAASDAAEKDGQAGRNVRSKRL</sequence>
<evidence type="ECO:0000256" key="2">
    <source>
        <dbReference type="SAM" id="Coils"/>
    </source>
</evidence>
<keyword evidence="1 2" id="KW-0175">Coiled coil</keyword>
<organism evidence="4 5">
    <name type="scientific">Gracilariopsis chorda</name>
    <dbReference type="NCBI Taxonomy" id="448386"/>
    <lineage>
        <taxon>Eukaryota</taxon>
        <taxon>Rhodophyta</taxon>
        <taxon>Florideophyceae</taxon>
        <taxon>Rhodymeniophycidae</taxon>
        <taxon>Gracilariales</taxon>
        <taxon>Gracilariaceae</taxon>
        <taxon>Gracilariopsis</taxon>
    </lineage>
</organism>
<feature type="region of interest" description="Disordered" evidence="3">
    <location>
        <begin position="204"/>
        <end position="236"/>
    </location>
</feature>
<dbReference type="InterPro" id="IPR036872">
    <property type="entry name" value="CH_dom_sf"/>
</dbReference>
<dbReference type="EMBL" id="NBIV01000027">
    <property type="protein sequence ID" value="PXF47179.1"/>
    <property type="molecule type" value="Genomic_DNA"/>
</dbReference>
<gene>
    <name evidence="4" type="ORF">BWQ96_02954</name>
</gene>
<name>A0A2V3IYJ7_9FLOR</name>
<protein>
    <submittedName>
        <fullName evidence="4">Uncharacterized protein</fullName>
    </submittedName>
</protein>
<comment type="caution">
    <text evidence="4">The sequence shown here is derived from an EMBL/GenBank/DDBJ whole genome shotgun (WGS) entry which is preliminary data.</text>
</comment>
<dbReference type="GO" id="GO:0005856">
    <property type="term" value="C:cytoskeleton"/>
    <property type="evidence" value="ECO:0007669"/>
    <property type="project" value="TreeGrafter"/>
</dbReference>
<evidence type="ECO:0000313" key="5">
    <source>
        <dbReference type="Proteomes" id="UP000247409"/>
    </source>
</evidence>
<feature type="coiled-coil region" evidence="2">
    <location>
        <begin position="766"/>
        <end position="982"/>
    </location>
</feature>
<evidence type="ECO:0000256" key="3">
    <source>
        <dbReference type="SAM" id="MobiDB-lite"/>
    </source>
</evidence>
<feature type="region of interest" description="Disordered" evidence="3">
    <location>
        <begin position="674"/>
        <end position="698"/>
    </location>
</feature>
<evidence type="ECO:0000313" key="4">
    <source>
        <dbReference type="EMBL" id="PXF47179.1"/>
    </source>
</evidence>
<feature type="compositionally biased region" description="Low complexity" evidence="3">
    <location>
        <begin position="631"/>
        <end position="647"/>
    </location>
</feature>